<sequence length="318" mass="35981">EKLFPAILLHWKKYQSCMIEQLKSSGKQLVIAGDGRHDSMGHSAKYCAYSVFCCTVPNIIDFSIVQVICVQGIEKDCKGKWIKLPDRLFTKCAHDSNIQDRKWLDEDSIAYIKMHAALTKRSLVAGIKKASPLEQTSCLEGFHLVLNQFSPKMLSYSYPWMFARHALAVIHFNINLKRDVKEINGVKQVKLVYPKFKNGEAVVRNVTVKPNFDYVEKIYQTTLCAIRDNTVNKAEKDLKLMTPLPRNSTLNKQSKDEAIQKHSARKAVTTIDVPPTNPVQEAPVSQDQTTGRAKPHCSICKQPMKGHKNVANCPKNQK</sequence>
<feature type="region of interest" description="Disordered" evidence="1">
    <location>
        <begin position="245"/>
        <end position="318"/>
    </location>
</feature>
<reference evidence="2" key="1">
    <citation type="submission" date="2020-04" db="EMBL/GenBank/DDBJ databases">
        <authorList>
            <person name="Alioto T."/>
            <person name="Alioto T."/>
            <person name="Gomez Garrido J."/>
        </authorList>
    </citation>
    <scope>NUCLEOTIDE SEQUENCE</scope>
    <source>
        <strain evidence="2">A484AB</strain>
    </source>
</reference>
<keyword evidence="3" id="KW-1185">Reference proteome</keyword>
<protein>
    <submittedName>
        <fullName evidence="2">Uncharacterized protein</fullName>
    </submittedName>
</protein>
<feature type="non-terminal residue" evidence="2">
    <location>
        <position position="318"/>
    </location>
</feature>
<evidence type="ECO:0000256" key="1">
    <source>
        <dbReference type="SAM" id="MobiDB-lite"/>
    </source>
</evidence>
<dbReference type="AlphaFoldDB" id="A0A6S7L9T7"/>
<dbReference type="Proteomes" id="UP001152795">
    <property type="component" value="Unassembled WGS sequence"/>
</dbReference>
<comment type="caution">
    <text evidence="2">The sequence shown here is derived from an EMBL/GenBank/DDBJ whole genome shotgun (WGS) entry which is preliminary data.</text>
</comment>
<dbReference type="OrthoDB" id="6512366at2759"/>
<dbReference type="EMBL" id="CACRXK020016084">
    <property type="protein sequence ID" value="CAB4029309.1"/>
    <property type="molecule type" value="Genomic_DNA"/>
</dbReference>
<gene>
    <name evidence="2" type="ORF">PACLA_8A064368</name>
</gene>
<dbReference type="PANTHER" id="PTHR31751">
    <property type="entry name" value="SI:CH211-108C17.2-RELATED-RELATED"/>
    <property type="match status" value="1"/>
</dbReference>
<organism evidence="2 3">
    <name type="scientific">Paramuricea clavata</name>
    <name type="common">Red gorgonian</name>
    <name type="synonym">Violescent sea-whip</name>
    <dbReference type="NCBI Taxonomy" id="317549"/>
    <lineage>
        <taxon>Eukaryota</taxon>
        <taxon>Metazoa</taxon>
        <taxon>Cnidaria</taxon>
        <taxon>Anthozoa</taxon>
        <taxon>Octocorallia</taxon>
        <taxon>Malacalcyonacea</taxon>
        <taxon>Plexauridae</taxon>
        <taxon>Paramuricea</taxon>
    </lineage>
</organism>
<evidence type="ECO:0000313" key="2">
    <source>
        <dbReference type="EMBL" id="CAB4029309.1"/>
    </source>
</evidence>
<evidence type="ECO:0000313" key="3">
    <source>
        <dbReference type="Proteomes" id="UP001152795"/>
    </source>
</evidence>
<dbReference type="PANTHER" id="PTHR31751:SF44">
    <property type="entry name" value="SI:CH211-211K8.4-RELATED"/>
    <property type="match status" value="1"/>
</dbReference>
<name>A0A6S7L9T7_PARCT</name>
<proteinExistence type="predicted"/>
<accession>A0A6S7L9T7</accession>